<feature type="domain" description="DUF4283" evidence="2">
    <location>
        <begin position="204"/>
        <end position="285"/>
    </location>
</feature>
<feature type="compositionally biased region" description="Low complexity" evidence="1">
    <location>
        <begin position="112"/>
        <end position="123"/>
    </location>
</feature>
<name>A0A8S9RT15_BRACR</name>
<dbReference type="EMBL" id="QGKX02000088">
    <property type="protein sequence ID" value="KAF3584411.1"/>
    <property type="molecule type" value="Genomic_DNA"/>
</dbReference>
<feature type="compositionally biased region" description="Pro residues" evidence="1">
    <location>
        <begin position="434"/>
        <end position="443"/>
    </location>
</feature>
<feature type="compositionally biased region" description="Polar residues" evidence="1">
    <location>
        <begin position="404"/>
        <end position="420"/>
    </location>
</feature>
<dbReference type="Proteomes" id="UP000712600">
    <property type="component" value="Unassembled WGS sequence"/>
</dbReference>
<dbReference type="PANTHER" id="PTHR31286">
    <property type="entry name" value="GLYCINE-RICH CELL WALL STRUCTURAL PROTEIN 1.8-LIKE"/>
    <property type="match status" value="1"/>
</dbReference>
<evidence type="ECO:0000313" key="3">
    <source>
        <dbReference type="EMBL" id="KAF3584411.1"/>
    </source>
</evidence>
<feature type="region of interest" description="Disordered" evidence="1">
    <location>
        <begin position="99"/>
        <end position="130"/>
    </location>
</feature>
<sequence length="686" mass="75573">MNGGGKVVCVTGASGYIASWIVKLLLLRGYTVKATVRDPSPNPSTASDCKATADTETTEAASPVTEVVFPPSTDPVHGSGKNTVLGAGKEFNQSLNQNLQTLPPRTSSPLLTNTASSPNNPNTGLNQSPIQAHSTETLNPTLREQTAPTTEPSVALKSMTAPPSLVERIRRFEDKTLRRLAPLSIGATGRPRVLIPDSVFQKRAELHKDFIICYFNGKAPAFNQIQSVFNHMWGKGKRLEIHNNPLNHSAIVRIQSEYLRQKIFDKSIWYVGDSMFHIAQWSSTHSKATPPLKAIKIWVHLTGVPLDLRHNEGLSFVSGLVGGGGRYKTAFDVVDFEREDGEVLEVSVHYPRVPPKCTHCQELSHITRNCLSYTPPPNEPEGAKKKAHVNKTAPAQNKKYRPVTQGTKVNHSKSAPTNAVISDPAPSTRIAAPHPSPTLPSPTPIKHTSHLTKLASKPSSSNLFQTTSPIPRPSLKRSQSHIKQPSLIPILSNLCPNWCFTSNHLSDPDGRIILIWRDSLKVQVFSQSRQCITCILSFPNNHPVYYSAIYASNLSSERVGLWAELIQLQSTYNLYSSCWILGRDLNQIIHPTEHPDPNVNVPSFLMYQLRDCLTQLGLFDLRYVGAAHTWTNPQPSGPYSKKLDMLMVNSRFVSTFPHALPTFLPPVFSDHAPCVLDLAFSLPTAG</sequence>
<evidence type="ECO:0000313" key="4">
    <source>
        <dbReference type="Proteomes" id="UP000712600"/>
    </source>
</evidence>
<dbReference type="InterPro" id="IPR036691">
    <property type="entry name" value="Endo/exonu/phosph_ase_sf"/>
</dbReference>
<dbReference type="InterPro" id="IPR040256">
    <property type="entry name" value="At4g02000-like"/>
</dbReference>
<accession>A0A8S9RT15</accession>
<reference evidence="3" key="1">
    <citation type="submission" date="2019-12" db="EMBL/GenBank/DDBJ databases">
        <title>Genome sequencing and annotation of Brassica cretica.</title>
        <authorList>
            <person name="Studholme D.J."/>
            <person name="Sarris P."/>
        </authorList>
    </citation>
    <scope>NUCLEOTIDE SEQUENCE</scope>
    <source>
        <strain evidence="3">PFS-109/04</strain>
        <tissue evidence="3">Leaf</tissue>
    </source>
</reference>
<dbReference type="AlphaFoldDB" id="A0A8S9RT15"/>
<evidence type="ECO:0000256" key="1">
    <source>
        <dbReference type="SAM" id="MobiDB-lite"/>
    </source>
</evidence>
<protein>
    <recommendedName>
        <fullName evidence="2">DUF4283 domain-containing protein</fullName>
    </recommendedName>
</protein>
<feature type="compositionally biased region" description="Polar residues" evidence="1">
    <location>
        <begin position="457"/>
        <end position="469"/>
    </location>
</feature>
<organism evidence="3 4">
    <name type="scientific">Brassica cretica</name>
    <name type="common">Mustard</name>
    <dbReference type="NCBI Taxonomy" id="69181"/>
    <lineage>
        <taxon>Eukaryota</taxon>
        <taxon>Viridiplantae</taxon>
        <taxon>Streptophyta</taxon>
        <taxon>Embryophyta</taxon>
        <taxon>Tracheophyta</taxon>
        <taxon>Spermatophyta</taxon>
        <taxon>Magnoliopsida</taxon>
        <taxon>eudicotyledons</taxon>
        <taxon>Gunneridae</taxon>
        <taxon>Pentapetalae</taxon>
        <taxon>rosids</taxon>
        <taxon>malvids</taxon>
        <taxon>Brassicales</taxon>
        <taxon>Brassicaceae</taxon>
        <taxon>Brassiceae</taxon>
        <taxon>Brassica</taxon>
    </lineage>
</organism>
<feature type="region of interest" description="Disordered" evidence="1">
    <location>
        <begin position="374"/>
        <end position="478"/>
    </location>
</feature>
<dbReference type="Pfam" id="PF14111">
    <property type="entry name" value="DUF4283"/>
    <property type="match status" value="1"/>
</dbReference>
<proteinExistence type="predicted"/>
<feature type="compositionally biased region" description="Low complexity" evidence="1">
    <location>
        <begin position="52"/>
        <end position="61"/>
    </location>
</feature>
<dbReference type="InterPro" id="IPR036291">
    <property type="entry name" value="NAD(P)-bd_dom_sf"/>
</dbReference>
<dbReference type="Gene3D" id="3.40.50.720">
    <property type="entry name" value="NAD(P)-binding Rossmann-like Domain"/>
    <property type="match status" value="1"/>
</dbReference>
<gene>
    <name evidence="3" type="ORF">F2Q69_00028024</name>
</gene>
<evidence type="ECO:0000259" key="2">
    <source>
        <dbReference type="Pfam" id="PF14111"/>
    </source>
</evidence>
<dbReference type="Gene3D" id="3.60.10.10">
    <property type="entry name" value="Endonuclease/exonuclease/phosphatase"/>
    <property type="match status" value="1"/>
</dbReference>
<dbReference type="InterPro" id="IPR025558">
    <property type="entry name" value="DUF4283"/>
</dbReference>
<dbReference type="SUPFAM" id="SSF51735">
    <property type="entry name" value="NAD(P)-binding Rossmann-fold domains"/>
    <property type="match status" value="1"/>
</dbReference>
<comment type="caution">
    <text evidence="3">The sequence shown here is derived from an EMBL/GenBank/DDBJ whole genome shotgun (WGS) entry which is preliminary data.</text>
</comment>
<feature type="compositionally biased region" description="Polar residues" evidence="1">
    <location>
        <begin position="99"/>
        <end position="111"/>
    </location>
</feature>
<dbReference type="PANTHER" id="PTHR31286:SF90">
    <property type="entry name" value="DUF4283 DOMAIN-CONTAINING PROTEIN"/>
    <property type="match status" value="1"/>
</dbReference>
<feature type="region of interest" description="Disordered" evidence="1">
    <location>
        <begin position="35"/>
        <end position="62"/>
    </location>
</feature>
<dbReference type="SUPFAM" id="SSF56219">
    <property type="entry name" value="DNase I-like"/>
    <property type="match status" value="1"/>
</dbReference>